<keyword evidence="6" id="KW-0472">Membrane</keyword>
<name>A0AAN8DRV1_CHAGU</name>
<evidence type="ECO:0000256" key="1">
    <source>
        <dbReference type="ARBA" id="ARBA00004469"/>
    </source>
</evidence>
<dbReference type="InterPro" id="IPR011990">
    <property type="entry name" value="TPR-like_helical_dom_sf"/>
</dbReference>
<reference evidence="8 9" key="1">
    <citation type="journal article" date="2023" name="Mol. Biol. Evol.">
        <title>Genomics of Secondarily Temperate Adaptation in the Only Non-Antarctic Icefish.</title>
        <authorList>
            <person name="Rivera-Colon A.G."/>
            <person name="Rayamajhi N."/>
            <person name="Minhas B.F."/>
            <person name="Madrigal G."/>
            <person name="Bilyk K.T."/>
            <person name="Yoon V."/>
            <person name="Hune M."/>
            <person name="Gregory S."/>
            <person name="Cheng C.H.C."/>
            <person name="Catchen J.M."/>
        </authorList>
    </citation>
    <scope>NUCLEOTIDE SEQUENCE [LARGE SCALE GENOMIC DNA]</scope>
    <source>
        <tissue evidence="8">White muscle</tissue>
    </source>
</reference>
<dbReference type="InterPro" id="IPR036871">
    <property type="entry name" value="PX_dom_sf"/>
</dbReference>
<evidence type="ECO:0000256" key="6">
    <source>
        <dbReference type="ARBA" id="ARBA00023136"/>
    </source>
</evidence>
<gene>
    <name evidence="8" type="ORF">CgunFtcFv8_012421</name>
</gene>
<dbReference type="PANTHER" id="PTHR20939:SF1">
    <property type="entry name" value="SORTING NEXIN-20"/>
    <property type="match status" value="1"/>
</dbReference>
<keyword evidence="4" id="KW-0653">Protein transport</keyword>
<evidence type="ECO:0000256" key="3">
    <source>
        <dbReference type="ARBA" id="ARBA00022753"/>
    </source>
</evidence>
<dbReference type="EMBL" id="JAURVH010001518">
    <property type="protein sequence ID" value="KAK5927239.1"/>
    <property type="molecule type" value="Genomic_DNA"/>
</dbReference>
<organism evidence="8 9">
    <name type="scientific">Champsocephalus gunnari</name>
    <name type="common">Mackerel icefish</name>
    <dbReference type="NCBI Taxonomy" id="52237"/>
    <lineage>
        <taxon>Eukaryota</taxon>
        <taxon>Metazoa</taxon>
        <taxon>Chordata</taxon>
        <taxon>Craniata</taxon>
        <taxon>Vertebrata</taxon>
        <taxon>Euteleostomi</taxon>
        <taxon>Actinopterygii</taxon>
        <taxon>Neopterygii</taxon>
        <taxon>Teleostei</taxon>
        <taxon>Neoteleostei</taxon>
        <taxon>Acanthomorphata</taxon>
        <taxon>Eupercaria</taxon>
        <taxon>Perciformes</taxon>
        <taxon>Notothenioidei</taxon>
        <taxon>Channichthyidae</taxon>
        <taxon>Champsocephalus</taxon>
    </lineage>
</organism>
<dbReference type="PROSITE" id="PS50195">
    <property type="entry name" value="PX"/>
    <property type="match status" value="1"/>
</dbReference>
<dbReference type="GO" id="GO:0015031">
    <property type="term" value="P:protein transport"/>
    <property type="evidence" value="ECO:0007669"/>
    <property type="project" value="UniProtKB-KW"/>
</dbReference>
<comment type="subcellular location">
    <subcellularLocation>
        <location evidence="1">Early endosome membrane</location>
        <topology evidence="1">Peripheral membrane protein</topology>
        <orientation evidence="1">Cytoplasmic side</orientation>
    </subcellularLocation>
</comment>
<dbReference type="Pfam" id="PF00787">
    <property type="entry name" value="PX"/>
    <property type="match status" value="1"/>
</dbReference>
<dbReference type="InterPro" id="IPR001683">
    <property type="entry name" value="PX_dom"/>
</dbReference>
<accession>A0AAN8DRV1</accession>
<evidence type="ECO:0000256" key="2">
    <source>
        <dbReference type="ARBA" id="ARBA00022448"/>
    </source>
</evidence>
<keyword evidence="9" id="KW-1185">Reference proteome</keyword>
<sequence length="276" mass="31103">MAETNLMSAASALTTKQLQQKLSSEKKSEHPVLLLFEIPSTRVVENQLSKYVVYEVVVMLSGSFDSSRVSVERRYSDFLRLQRLLLEEFDSTLEDVSPPPKLLSGNFCAAVLLQRRLALQDYLAKLFSTRCVRHSPLFAAFFTDAEQRGALVLLRGGQFSLALRQLEDVLALQEKLQCWQSPALRLPTLCALAVCHCDLQQHQEALDAAQRALPVARRCGLRSHRAALLRLLMDLSYRLGLPGARLQDELQGLQDQPPTLKYDPPTLKELVIQQFT</sequence>
<feature type="domain" description="PX" evidence="7">
    <location>
        <begin position="32"/>
        <end position="149"/>
    </location>
</feature>
<evidence type="ECO:0000313" key="8">
    <source>
        <dbReference type="EMBL" id="KAK5927239.1"/>
    </source>
</evidence>
<dbReference type="SUPFAM" id="SSF64268">
    <property type="entry name" value="PX domain"/>
    <property type="match status" value="1"/>
</dbReference>
<evidence type="ECO:0000256" key="4">
    <source>
        <dbReference type="ARBA" id="ARBA00022927"/>
    </source>
</evidence>
<comment type="caution">
    <text evidence="8">The sequence shown here is derived from an EMBL/GenBank/DDBJ whole genome shotgun (WGS) entry which is preliminary data.</text>
</comment>
<dbReference type="Proteomes" id="UP001331515">
    <property type="component" value="Unassembled WGS sequence"/>
</dbReference>
<dbReference type="GO" id="GO:1901981">
    <property type="term" value="F:phosphatidylinositol phosphate binding"/>
    <property type="evidence" value="ECO:0007669"/>
    <property type="project" value="TreeGrafter"/>
</dbReference>
<keyword evidence="5" id="KW-0446">Lipid-binding</keyword>
<dbReference type="SMART" id="SM00312">
    <property type="entry name" value="PX"/>
    <property type="match status" value="1"/>
</dbReference>
<dbReference type="PANTHER" id="PTHR20939">
    <property type="entry name" value="SORTING NEXIN 20, 21"/>
    <property type="match status" value="1"/>
</dbReference>
<keyword evidence="2" id="KW-0813">Transport</keyword>
<dbReference type="SUPFAM" id="SSF48452">
    <property type="entry name" value="TPR-like"/>
    <property type="match status" value="1"/>
</dbReference>
<dbReference type="InterPro" id="IPR039937">
    <property type="entry name" value="SNX20/SNX21"/>
</dbReference>
<evidence type="ECO:0000313" key="9">
    <source>
        <dbReference type="Proteomes" id="UP001331515"/>
    </source>
</evidence>
<protein>
    <recommendedName>
        <fullName evidence="7">PX domain-containing protein</fullName>
    </recommendedName>
</protein>
<dbReference type="Gene3D" id="3.30.1520.10">
    <property type="entry name" value="Phox-like domain"/>
    <property type="match status" value="1"/>
</dbReference>
<proteinExistence type="predicted"/>
<evidence type="ECO:0000259" key="7">
    <source>
        <dbReference type="PROSITE" id="PS50195"/>
    </source>
</evidence>
<evidence type="ECO:0000256" key="5">
    <source>
        <dbReference type="ARBA" id="ARBA00023121"/>
    </source>
</evidence>
<dbReference type="Gene3D" id="1.25.40.10">
    <property type="entry name" value="Tetratricopeptide repeat domain"/>
    <property type="match status" value="1"/>
</dbReference>
<dbReference type="GO" id="GO:0031901">
    <property type="term" value="C:early endosome membrane"/>
    <property type="evidence" value="ECO:0007669"/>
    <property type="project" value="UniProtKB-SubCell"/>
</dbReference>
<keyword evidence="3" id="KW-0967">Endosome</keyword>
<dbReference type="AlphaFoldDB" id="A0AAN8DRV1"/>